<dbReference type="AlphaFoldDB" id="A0A9Q1QCL0"/>
<gene>
    <name evidence="1" type="ORF">Cgig2_022707</name>
</gene>
<name>A0A9Q1QCL0_9CARY</name>
<proteinExistence type="predicted"/>
<reference evidence="1" key="1">
    <citation type="submission" date="2022-04" db="EMBL/GenBank/DDBJ databases">
        <title>Carnegiea gigantea Genome sequencing and assembly v2.</title>
        <authorList>
            <person name="Copetti D."/>
            <person name="Sanderson M.J."/>
            <person name="Burquez A."/>
            <person name="Wojciechowski M.F."/>
        </authorList>
    </citation>
    <scope>NUCLEOTIDE SEQUENCE</scope>
    <source>
        <strain evidence="1">SGP5-SGP5p</strain>
        <tissue evidence="1">Aerial part</tissue>
    </source>
</reference>
<dbReference type="Proteomes" id="UP001153076">
    <property type="component" value="Unassembled WGS sequence"/>
</dbReference>
<comment type="caution">
    <text evidence="1">The sequence shown here is derived from an EMBL/GenBank/DDBJ whole genome shotgun (WGS) entry which is preliminary data.</text>
</comment>
<protein>
    <submittedName>
        <fullName evidence="1">Uncharacterized protein</fullName>
    </submittedName>
</protein>
<organism evidence="1 2">
    <name type="scientific">Carnegiea gigantea</name>
    <dbReference type="NCBI Taxonomy" id="171969"/>
    <lineage>
        <taxon>Eukaryota</taxon>
        <taxon>Viridiplantae</taxon>
        <taxon>Streptophyta</taxon>
        <taxon>Embryophyta</taxon>
        <taxon>Tracheophyta</taxon>
        <taxon>Spermatophyta</taxon>
        <taxon>Magnoliopsida</taxon>
        <taxon>eudicotyledons</taxon>
        <taxon>Gunneridae</taxon>
        <taxon>Pentapetalae</taxon>
        <taxon>Caryophyllales</taxon>
        <taxon>Cactineae</taxon>
        <taxon>Cactaceae</taxon>
        <taxon>Cactoideae</taxon>
        <taxon>Echinocereeae</taxon>
        <taxon>Carnegiea</taxon>
    </lineage>
</organism>
<evidence type="ECO:0000313" key="2">
    <source>
        <dbReference type="Proteomes" id="UP001153076"/>
    </source>
</evidence>
<dbReference type="EMBL" id="JAKOGI010000307">
    <property type="protein sequence ID" value="KAJ8437308.1"/>
    <property type="molecule type" value="Genomic_DNA"/>
</dbReference>
<keyword evidence="2" id="KW-1185">Reference proteome</keyword>
<accession>A0A9Q1QCL0</accession>
<sequence>MMVGSGLRPMVFKEAFKFCGKARIFICLFFNTIPCLPKITWTRGKSWVTRNGTWIHRTLCNIEWRSRLQEGSVKHPLMSNKPKLGWQTLFNEGALLARILRSKKCQVRIELEAFHSKNNASNVWREVMDSVKALRQGLRPAIGNGRSTLFDIPAYDHSLLFWGPSKSCEFTIRSALHIIHNKSHLKRDPIWWIVWHSKNIPRMQMDCLALNDP</sequence>
<evidence type="ECO:0000313" key="1">
    <source>
        <dbReference type="EMBL" id="KAJ8437308.1"/>
    </source>
</evidence>